<dbReference type="GO" id="GO:0015035">
    <property type="term" value="F:protein-disulfide reductase activity"/>
    <property type="evidence" value="ECO:0007669"/>
    <property type="project" value="InterPro"/>
</dbReference>
<gene>
    <name evidence="11" type="ORF">C2L80_05920</name>
    <name evidence="10" type="ORF">K8V16_02785</name>
</gene>
<evidence type="ECO:0000256" key="3">
    <source>
        <dbReference type="ARBA" id="ARBA00022982"/>
    </source>
</evidence>
<feature type="active site" description="Nucleophile" evidence="7">
    <location>
        <position position="31"/>
    </location>
</feature>
<organism evidence="11 12">
    <name type="scientific">Rubneribacter badeniensis</name>
    <dbReference type="NCBI Taxonomy" id="2070688"/>
    <lineage>
        <taxon>Bacteria</taxon>
        <taxon>Bacillati</taxon>
        <taxon>Actinomycetota</taxon>
        <taxon>Coriobacteriia</taxon>
        <taxon>Eggerthellales</taxon>
        <taxon>Eggerthellaceae</taxon>
        <taxon>Rubneribacter</taxon>
    </lineage>
</organism>
<feature type="site" description="Deprotonates C-terminal active site Cys" evidence="7">
    <location>
        <position position="25"/>
    </location>
</feature>
<name>A0A2K2U5U3_9ACTN</name>
<keyword evidence="3" id="KW-0249">Electron transport</keyword>
<dbReference type="Pfam" id="PF00085">
    <property type="entry name" value="Thioredoxin"/>
    <property type="match status" value="1"/>
</dbReference>
<reference evidence="11 12" key="1">
    <citation type="journal article" date="2018" name="Int. J. Syst. Evol. Microbiol.">
        <title>Rubneribacter badeniensis gen. nov., sp. nov. and Enteroscipio rubneri gen. nov., sp. nov., new members of the Eggerthellaceae isolated from human faeces.</title>
        <authorList>
            <person name="Danylec N."/>
            <person name="Gobl A."/>
            <person name="Stoll D.A."/>
            <person name="Hetzer B."/>
            <person name="Kulling S.E."/>
            <person name="Huch M."/>
        </authorList>
    </citation>
    <scope>NUCLEOTIDE SEQUENCE [LARGE SCALE GENOMIC DNA]</scope>
    <source>
        <strain evidence="11 12">ResAG-85</strain>
    </source>
</reference>
<feature type="active site" description="Nucleophile" evidence="7">
    <location>
        <position position="34"/>
    </location>
</feature>
<feature type="site" description="Contributes to redox potential value" evidence="7">
    <location>
        <position position="32"/>
    </location>
</feature>
<comment type="similarity">
    <text evidence="1 6">Belongs to the thioredoxin family.</text>
</comment>
<evidence type="ECO:0000259" key="9">
    <source>
        <dbReference type="PROSITE" id="PS51352"/>
    </source>
</evidence>
<evidence type="ECO:0000256" key="7">
    <source>
        <dbReference type="PIRSR" id="PIRSR000077-1"/>
    </source>
</evidence>
<reference evidence="10" key="3">
    <citation type="submission" date="2021-09" db="EMBL/GenBank/DDBJ databases">
        <authorList>
            <person name="Gilroy R."/>
        </authorList>
    </citation>
    <scope>NUCLEOTIDE SEQUENCE</scope>
    <source>
        <strain evidence="10">USAMLcec12-2067</strain>
    </source>
</reference>
<keyword evidence="4 8" id="KW-1015">Disulfide bond</keyword>
<keyword evidence="5 8" id="KW-0676">Redox-active center</keyword>
<evidence type="ECO:0000256" key="6">
    <source>
        <dbReference type="PIRNR" id="PIRNR000077"/>
    </source>
</evidence>
<dbReference type="PANTHER" id="PTHR45663:SF11">
    <property type="entry name" value="GEO12009P1"/>
    <property type="match status" value="1"/>
</dbReference>
<dbReference type="InterPro" id="IPR036249">
    <property type="entry name" value="Thioredoxin-like_sf"/>
</dbReference>
<accession>A0A2K2U5U3</accession>
<dbReference type="RefSeq" id="WP_092197843.1">
    <property type="nucleotide sequence ID" value="NZ_PPEL01000025.1"/>
</dbReference>
<dbReference type="SUPFAM" id="SSF52833">
    <property type="entry name" value="Thioredoxin-like"/>
    <property type="match status" value="1"/>
</dbReference>
<feature type="disulfide bond" description="Redox-active" evidence="8">
    <location>
        <begin position="31"/>
        <end position="34"/>
    </location>
</feature>
<dbReference type="InterPro" id="IPR005746">
    <property type="entry name" value="Thioredoxin"/>
</dbReference>
<evidence type="ECO:0000256" key="4">
    <source>
        <dbReference type="ARBA" id="ARBA00023157"/>
    </source>
</evidence>
<dbReference type="PROSITE" id="PS00194">
    <property type="entry name" value="THIOREDOXIN_1"/>
    <property type="match status" value="1"/>
</dbReference>
<evidence type="ECO:0000256" key="2">
    <source>
        <dbReference type="ARBA" id="ARBA00022448"/>
    </source>
</evidence>
<dbReference type="Proteomes" id="UP000789325">
    <property type="component" value="Unassembled WGS sequence"/>
</dbReference>
<comment type="caution">
    <text evidence="11">The sequence shown here is derived from an EMBL/GenBank/DDBJ whole genome shotgun (WGS) entry which is preliminary data.</text>
</comment>
<dbReference type="Gene3D" id="3.40.30.10">
    <property type="entry name" value="Glutaredoxin"/>
    <property type="match status" value="1"/>
</dbReference>
<dbReference type="AlphaFoldDB" id="A0A2K2U5U3"/>
<evidence type="ECO:0000256" key="5">
    <source>
        <dbReference type="ARBA" id="ARBA00023284"/>
    </source>
</evidence>
<dbReference type="PROSITE" id="PS51352">
    <property type="entry name" value="THIOREDOXIN_2"/>
    <property type="match status" value="1"/>
</dbReference>
<dbReference type="EMBL" id="DYZL01000044">
    <property type="protein sequence ID" value="HJH42698.1"/>
    <property type="molecule type" value="Genomic_DNA"/>
</dbReference>
<dbReference type="InterPro" id="IPR013766">
    <property type="entry name" value="Thioredoxin_domain"/>
</dbReference>
<feature type="domain" description="Thioredoxin" evidence="9">
    <location>
        <begin position="1"/>
        <end position="106"/>
    </location>
</feature>
<reference evidence="10" key="2">
    <citation type="journal article" date="2021" name="PeerJ">
        <title>Extensive microbial diversity within the chicken gut microbiome revealed by metagenomics and culture.</title>
        <authorList>
            <person name="Gilroy R."/>
            <person name="Ravi A."/>
            <person name="Getino M."/>
            <person name="Pursley I."/>
            <person name="Horton D.L."/>
            <person name="Alikhan N.F."/>
            <person name="Baker D."/>
            <person name="Gharbi K."/>
            <person name="Hall N."/>
            <person name="Watson M."/>
            <person name="Adriaenssens E.M."/>
            <person name="Foster-Nyarko E."/>
            <person name="Jarju S."/>
            <person name="Secka A."/>
            <person name="Antonio M."/>
            <person name="Oren A."/>
            <person name="Chaudhuri R.R."/>
            <person name="La Ragione R."/>
            <person name="Hildebrand F."/>
            <person name="Pallen M.J."/>
        </authorList>
    </citation>
    <scope>NUCLEOTIDE SEQUENCE</scope>
    <source>
        <strain evidence="10">USAMLcec12-2067</strain>
    </source>
</reference>
<keyword evidence="2" id="KW-0813">Transport</keyword>
<proteinExistence type="inferred from homology"/>
<dbReference type="EMBL" id="PPEL01000025">
    <property type="protein sequence ID" value="PNV65550.1"/>
    <property type="molecule type" value="Genomic_DNA"/>
</dbReference>
<evidence type="ECO:0000313" key="10">
    <source>
        <dbReference type="EMBL" id="HJH42698.1"/>
    </source>
</evidence>
<sequence length="106" mass="11251">MSVVELTKENFDREVTEASGRVVVDFWTPGCGPCRALDSVLEELANACPDVRFARMNAAAFPDVAWAFEVASAPTLVRFEGGVPTGRLVGLTSASRIEGFATGADV</sequence>
<dbReference type="CDD" id="cd02947">
    <property type="entry name" value="TRX_family"/>
    <property type="match status" value="1"/>
</dbReference>
<dbReference type="PIRSF" id="PIRSF000077">
    <property type="entry name" value="Thioredoxin"/>
    <property type="match status" value="1"/>
</dbReference>
<dbReference type="PANTHER" id="PTHR45663">
    <property type="entry name" value="GEO12009P1"/>
    <property type="match status" value="1"/>
</dbReference>
<keyword evidence="12" id="KW-1185">Reference proteome</keyword>
<dbReference type="Proteomes" id="UP000236488">
    <property type="component" value="Unassembled WGS sequence"/>
</dbReference>
<evidence type="ECO:0000256" key="8">
    <source>
        <dbReference type="PIRSR" id="PIRSR000077-4"/>
    </source>
</evidence>
<feature type="site" description="Contributes to redox potential value" evidence="7">
    <location>
        <position position="33"/>
    </location>
</feature>
<dbReference type="InterPro" id="IPR017937">
    <property type="entry name" value="Thioredoxin_CS"/>
</dbReference>
<evidence type="ECO:0000313" key="12">
    <source>
        <dbReference type="Proteomes" id="UP000236488"/>
    </source>
</evidence>
<protein>
    <recommendedName>
        <fullName evidence="6">Thioredoxin</fullName>
    </recommendedName>
</protein>
<evidence type="ECO:0000313" key="11">
    <source>
        <dbReference type="EMBL" id="PNV65550.1"/>
    </source>
</evidence>
<dbReference type="GO" id="GO:0005737">
    <property type="term" value="C:cytoplasm"/>
    <property type="evidence" value="ECO:0007669"/>
    <property type="project" value="TreeGrafter"/>
</dbReference>
<evidence type="ECO:0000256" key="1">
    <source>
        <dbReference type="ARBA" id="ARBA00008987"/>
    </source>
</evidence>